<dbReference type="PANTHER" id="PTHR46610:SF20">
    <property type="entry name" value="OS05G0181300 PROTEIN"/>
    <property type="match status" value="1"/>
</dbReference>
<proteinExistence type="predicted"/>
<keyword evidence="1" id="KW-1133">Transmembrane helix</keyword>
<dbReference type="Pfam" id="PF20100">
    <property type="entry name" value="DUF6490"/>
    <property type="match status" value="1"/>
</dbReference>
<gene>
    <name evidence="2" type="primary">ptr2_6</name>
    <name evidence="2" type="ORF">g.84039</name>
</gene>
<feature type="transmembrane region" description="Helical" evidence="1">
    <location>
        <begin position="124"/>
        <end position="142"/>
    </location>
</feature>
<name>A0A1D1YFU4_9ARAE</name>
<organism evidence="2">
    <name type="scientific">Anthurium amnicola</name>
    <dbReference type="NCBI Taxonomy" id="1678845"/>
    <lineage>
        <taxon>Eukaryota</taxon>
        <taxon>Viridiplantae</taxon>
        <taxon>Streptophyta</taxon>
        <taxon>Embryophyta</taxon>
        <taxon>Tracheophyta</taxon>
        <taxon>Spermatophyta</taxon>
        <taxon>Magnoliopsida</taxon>
        <taxon>Liliopsida</taxon>
        <taxon>Araceae</taxon>
        <taxon>Pothoideae</taxon>
        <taxon>Potheae</taxon>
        <taxon>Anthurium</taxon>
    </lineage>
</organism>
<dbReference type="EMBL" id="GDJX01014421">
    <property type="protein sequence ID" value="JAT53515.1"/>
    <property type="molecule type" value="Transcribed_RNA"/>
</dbReference>
<dbReference type="InterPro" id="IPR045501">
    <property type="entry name" value="DUF6490"/>
</dbReference>
<protein>
    <submittedName>
        <fullName evidence="2">Putative peptide transporter ptr2</fullName>
    </submittedName>
</protein>
<dbReference type="AlphaFoldDB" id="A0A1D1YFU4"/>
<feature type="transmembrane region" description="Helical" evidence="1">
    <location>
        <begin position="148"/>
        <end position="170"/>
    </location>
</feature>
<dbReference type="PANTHER" id="PTHR46610">
    <property type="entry name" value="OS05G0181300 PROTEIN"/>
    <property type="match status" value="1"/>
</dbReference>
<feature type="transmembrane region" description="Helical" evidence="1">
    <location>
        <begin position="62"/>
        <end position="83"/>
    </location>
</feature>
<sequence>GDRDEATHPSSCLRGRPLRSSVLPAMDAAGDPNLPLLEPPETFANPGDKPVHRPAAPRNLYLNWRLTLMCSVILGFVTINAAYRARSDPWTVAFIVSAYAALVAFFCSLHAYEAAPPARKGRMFVFVFASAVFLIVIFAYKVSSKVPFGFAALIWFIAGVFTTVCFYGPFFMEGDDVESGSGKSEGWKMAENNQQL</sequence>
<keyword evidence="1" id="KW-0812">Transmembrane</keyword>
<evidence type="ECO:0000256" key="1">
    <source>
        <dbReference type="SAM" id="Phobius"/>
    </source>
</evidence>
<feature type="non-terminal residue" evidence="2">
    <location>
        <position position="1"/>
    </location>
</feature>
<feature type="transmembrane region" description="Helical" evidence="1">
    <location>
        <begin position="89"/>
        <end position="112"/>
    </location>
</feature>
<accession>A0A1D1YFU4</accession>
<reference evidence="2" key="1">
    <citation type="submission" date="2015-07" db="EMBL/GenBank/DDBJ databases">
        <title>Transcriptome Assembly of Anthurium amnicola.</title>
        <authorList>
            <person name="Suzuki J."/>
        </authorList>
    </citation>
    <scope>NUCLEOTIDE SEQUENCE</scope>
</reference>
<keyword evidence="1" id="KW-0472">Membrane</keyword>
<evidence type="ECO:0000313" key="2">
    <source>
        <dbReference type="EMBL" id="JAT53515.1"/>
    </source>
</evidence>